<keyword evidence="2" id="KW-0472">Membrane</keyword>
<evidence type="ECO:0000256" key="2">
    <source>
        <dbReference type="SAM" id="Phobius"/>
    </source>
</evidence>
<feature type="transmembrane region" description="Helical" evidence="2">
    <location>
        <begin position="277"/>
        <end position="297"/>
    </location>
</feature>
<feature type="transmembrane region" description="Helical" evidence="2">
    <location>
        <begin position="12"/>
        <end position="28"/>
    </location>
</feature>
<dbReference type="SUPFAM" id="SSF52540">
    <property type="entry name" value="P-loop containing nucleoside triphosphate hydrolases"/>
    <property type="match status" value="1"/>
</dbReference>
<keyword evidence="4" id="KW-0934">Plastid</keyword>
<feature type="region of interest" description="Disordered" evidence="1">
    <location>
        <begin position="1080"/>
        <end position="1146"/>
    </location>
</feature>
<geneLocation type="chloroplast" evidence="4"/>
<dbReference type="InterPro" id="IPR003959">
    <property type="entry name" value="ATPase_AAA_core"/>
</dbReference>
<dbReference type="Gene3D" id="1.10.8.60">
    <property type="match status" value="1"/>
</dbReference>
<dbReference type="SMART" id="SM00382">
    <property type="entry name" value="AAA"/>
    <property type="match status" value="1"/>
</dbReference>
<reference evidence="4" key="2">
    <citation type="journal article" date="2019" name="Mol. Phylogenet. Evol.">
        <title>Reassessment of the classification of bryopsidales (chlorophyta) based on chloroplast phylogenomic analyses.</title>
        <authorList>
            <person name="Cremen M.C."/>
            <person name="Leliaert F."/>
            <person name="West J."/>
            <person name="Lam D.W."/>
            <person name="Shimada S."/>
            <person name="Lopez-Bautista J.M."/>
            <person name="Verbruggen H."/>
        </authorList>
    </citation>
    <scope>NUCLEOTIDE SEQUENCE</scope>
</reference>
<feature type="domain" description="AAA+ ATPase" evidence="3">
    <location>
        <begin position="389"/>
        <end position="601"/>
    </location>
</feature>
<dbReference type="InterPro" id="IPR003960">
    <property type="entry name" value="ATPase_AAA_CS"/>
</dbReference>
<organism evidence="4">
    <name type="scientific">Pedobesia claviformis</name>
    <dbReference type="NCBI Taxonomy" id="2364088"/>
    <lineage>
        <taxon>Eukaryota</taxon>
        <taxon>Viridiplantae</taxon>
        <taxon>Chlorophyta</taxon>
        <taxon>core chlorophytes</taxon>
        <taxon>Ulvophyceae</taxon>
        <taxon>TCBD clade</taxon>
        <taxon>Bryopsidales</taxon>
        <taxon>Bryopsidineae</taxon>
        <taxon>Derbesiaceae</taxon>
        <taxon>Pedobesia</taxon>
    </lineage>
</organism>
<dbReference type="Pfam" id="PF00004">
    <property type="entry name" value="AAA"/>
    <property type="match status" value="2"/>
</dbReference>
<gene>
    <name evidence="4" type="primary">ftsH</name>
</gene>
<sequence>MTFKSPLVTSNYLVLSLYLYFLAIQIQLRKIFKDWEIDFVNAPLLISYFLFVSEIYKHTLNPNLLDYKSYKQIPFFAYQNQIVQIGYQKELNKTQVLTTIPAIDLIPQKLGSSFSSQKNSRRHSLKVTSRLIEVKKSNFKLYFHKIPRRFNKRLSFYLDFYRPVKSRRYSAVKNWNFELFYANSYWLNSSQLYQFSFSDYSPVFVKQIDSFPVNFYLKPYHQPSFNSLVIFQFTNKNMIVDDYILSHSHFQKHNNIFVKSSIRPFVDQYEPLSTRSYLIFLQIGFVFLFGIIISNLYKDYGKEILSFSIDFLYIAGILKDKQWVKQELNLDTERTDFRSIQQVNSKLDQIAGIDNLMFEVSEMIWFLRNKKQRIFNPFSRFGVKNKFRLYQSFLLLGPPGTGKTILVQAIAGEAGVPILVQSGSILKNPDKVGKGAQTLQLLFERARLLSPCIVFIDEIDGVGARRENISVNTTGKYDLMELLDPNLIPYITPEWPDIMRPNKESLNPWAEREAMELKEQEQSFRLDRTPIPGQVLQDNQLSSISRNEHLSVLTQLLIELDGLKSLQNMIVIGATNRRSVLDPALLRPGRFNRLLYLSLPNAKKRIELFKLCLPKVGFDESILWNYLSKRTEGLSAAAIDSIINESALIAINQDTCHTLSTLEQGIIRITTLPNQINMQPIFRENQCIQHTYQQIYQKFWSHSNTRSSYNFNLTPFVSQQYLFYLVDQAYYSTGKNVFSILFETMPSSCLLSLFERPIHFVYSQSNNLIENLQNRFNTRIQLENQLMFLSVGKATQMLNSSIPLLRHYSLNEVNETNMFHLYELTNFGYQDFSRAHTIIRYMVTKWYLYAEQIVTEKYHQTRFNEDLYEFDDDQLSLLQTISEEIQFEIFKNNKNFNQNQQWSIRTWWQRLVQQQSNFMEFGQLQWYRLYMADPEETEQNIEWVPADVYYQALLKQELNPYFYWNEILLSTQDYIRTNLVLNTFNYSFKIIRNSVELVDLIMDYLLRYGSLRDDELTTIVKTFLSLQYFDVEFQHDNLEPTEPLVVRRSWGKNSRRKTSKFIFMQKIRDLQRELFLELENAQETTSEDEPEDELEDELETTSEDELETTSEDELETTSEDEPEDELEDELETTSEDELETTSEDEQ</sequence>
<dbReference type="PROSITE" id="PS00674">
    <property type="entry name" value="AAA"/>
    <property type="match status" value="1"/>
</dbReference>
<dbReference type="GO" id="GO:0004176">
    <property type="term" value="F:ATP-dependent peptidase activity"/>
    <property type="evidence" value="ECO:0007669"/>
    <property type="project" value="TreeGrafter"/>
</dbReference>
<dbReference type="GO" id="GO:0005524">
    <property type="term" value="F:ATP binding"/>
    <property type="evidence" value="ECO:0007669"/>
    <property type="project" value="InterPro"/>
</dbReference>
<dbReference type="AlphaFoldDB" id="A0A386B0P3"/>
<keyword evidence="4" id="KW-0150">Chloroplast</keyword>
<protein>
    <submittedName>
        <fullName evidence="4">Cell division protein FTSH</fullName>
    </submittedName>
</protein>
<keyword evidence="4" id="KW-0131">Cell cycle</keyword>
<keyword evidence="4" id="KW-0132">Cell division</keyword>
<dbReference type="GO" id="GO:0006508">
    <property type="term" value="P:proteolysis"/>
    <property type="evidence" value="ECO:0007669"/>
    <property type="project" value="TreeGrafter"/>
</dbReference>
<dbReference type="PANTHER" id="PTHR23076">
    <property type="entry name" value="METALLOPROTEASE M41 FTSH"/>
    <property type="match status" value="1"/>
</dbReference>
<evidence type="ECO:0000313" key="4">
    <source>
        <dbReference type="EMBL" id="AYC65268.1"/>
    </source>
</evidence>
<evidence type="ECO:0000259" key="3">
    <source>
        <dbReference type="SMART" id="SM00382"/>
    </source>
</evidence>
<dbReference type="Gene3D" id="3.40.50.300">
    <property type="entry name" value="P-loop containing nucleotide triphosphate hydrolases"/>
    <property type="match status" value="1"/>
</dbReference>
<dbReference type="EMBL" id="MH591108">
    <property type="protein sequence ID" value="AYC65268.1"/>
    <property type="molecule type" value="Genomic_DNA"/>
</dbReference>
<name>A0A386B0P3_9CHLO</name>
<keyword evidence="2" id="KW-0812">Transmembrane</keyword>
<dbReference type="GO" id="GO:0051301">
    <property type="term" value="P:cell division"/>
    <property type="evidence" value="ECO:0007669"/>
    <property type="project" value="UniProtKB-KW"/>
</dbReference>
<accession>A0A386B0P3</accession>
<dbReference type="InterPro" id="IPR003593">
    <property type="entry name" value="AAA+_ATPase"/>
</dbReference>
<dbReference type="PANTHER" id="PTHR23076:SF97">
    <property type="entry name" value="ATP-DEPENDENT ZINC METALLOPROTEASE YME1L1"/>
    <property type="match status" value="1"/>
</dbReference>
<keyword evidence="2" id="KW-1133">Transmembrane helix</keyword>
<dbReference type="GeneID" id="38334342"/>
<dbReference type="RefSeq" id="YP_009532709.1">
    <property type="nucleotide sequence ID" value="NC_039766.1"/>
</dbReference>
<proteinExistence type="predicted"/>
<dbReference type="GO" id="GO:0016887">
    <property type="term" value="F:ATP hydrolysis activity"/>
    <property type="evidence" value="ECO:0007669"/>
    <property type="project" value="InterPro"/>
</dbReference>
<reference evidence="4" key="1">
    <citation type="submission" date="2018-07" db="EMBL/GenBank/DDBJ databases">
        <authorList>
            <person name="Quirk P.G."/>
            <person name="Krulwich T.A."/>
        </authorList>
    </citation>
    <scope>NUCLEOTIDE SEQUENCE</scope>
</reference>
<evidence type="ECO:0000256" key="1">
    <source>
        <dbReference type="SAM" id="MobiDB-lite"/>
    </source>
</evidence>
<dbReference type="InterPro" id="IPR027417">
    <property type="entry name" value="P-loop_NTPase"/>
</dbReference>
<feature type="compositionally biased region" description="Acidic residues" evidence="1">
    <location>
        <begin position="1085"/>
        <end position="1146"/>
    </location>
</feature>